<dbReference type="EMBL" id="VIFK01000023">
    <property type="protein sequence ID" value="TQF00116.1"/>
    <property type="molecule type" value="Genomic_DNA"/>
</dbReference>
<comment type="caution">
    <text evidence="1">The sequence shown here is derived from an EMBL/GenBank/DDBJ whole genome shotgun (WGS) entry which is preliminary data.</text>
</comment>
<organism evidence="1 2">
    <name type="scientific">Spiribacter salinus</name>
    <dbReference type="NCBI Taxonomy" id="1335746"/>
    <lineage>
        <taxon>Bacteria</taxon>
        <taxon>Pseudomonadati</taxon>
        <taxon>Pseudomonadota</taxon>
        <taxon>Gammaproteobacteria</taxon>
        <taxon>Chromatiales</taxon>
        <taxon>Ectothiorhodospiraceae</taxon>
        <taxon>Spiribacter</taxon>
    </lineage>
</organism>
<protein>
    <submittedName>
        <fullName evidence="1">Polysaccharide deacetylase</fullName>
    </submittedName>
</protein>
<dbReference type="Gene3D" id="3.20.20.370">
    <property type="entry name" value="Glycoside hydrolase/deacetylase"/>
    <property type="match status" value="1"/>
</dbReference>
<dbReference type="SUPFAM" id="SSF88713">
    <property type="entry name" value="Glycoside hydrolase/deacetylase"/>
    <property type="match status" value="1"/>
</dbReference>
<gene>
    <name evidence="1" type="ORF">FKY71_05045</name>
</gene>
<dbReference type="Proteomes" id="UP000315400">
    <property type="component" value="Unassembled WGS sequence"/>
</dbReference>
<proteinExistence type="predicted"/>
<evidence type="ECO:0000313" key="1">
    <source>
        <dbReference type="EMBL" id="TQF00116.1"/>
    </source>
</evidence>
<evidence type="ECO:0000313" key="2">
    <source>
        <dbReference type="Proteomes" id="UP000315400"/>
    </source>
</evidence>
<reference evidence="1 2" key="1">
    <citation type="submission" date="2019-06" db="EMBL/GenBank/DDBJ databases">
        <title>Metagenome assembled Genome of Spiribacter salinus SL48-SHIP from the microbial mat of Salt Lake 48 (Novosibirsk region, Russia).</title>
        <authorList>
            <person name="Shipova A."/>
            <person name="Rozanov A.S."/>
            <person name="Bryanskaya A.V."/>
            <person name="Peltek S.E."/>
        </authorList>
    </citation>
    <scope>NUCLEOTIDE SEQUENCE [LARGE SCALE GENOMIC DNA]</scope>
    <source>
        <strain evidence="1">SL48-SHIP-2</strain>
    </source>
</reference>
<dbReference type="GO" id="GO:0005975">
    <property type="term" value="P:carbohydrate metabolic process"/>
    <property type="evidence" value="ECO:0007669"/>
    <property type="project" value="InterPro"/>
</dbReference>
<accession>A0A540VTN1</accession>
<sequence>MNAAPPCNVFYTVDVEMWPPSWDASAADMLDAFKRFILGVGTPRHYGLPYQLELLEAHGLRGVFFVEPLFASVLGLSALEEVVGLIREAGQDVQLHLHPEWLGRAGDPRLPGPHRLSMHELDVQRQTELLRLGAEWLESCGAESVTAFRAGSFGADRSTLLAVAKAGLKLDSSQSLASPRRAIDPDFPEDIGMTTEHVLELPLTTYRDVVGARRPLQLGSAGWTEMRQVLEGCAGESRRTAVILSHSAELLDGSRQRADRVVIRRLHRLCRFLERRREQFPTVDTEGALDLVPPHRRASGVARRPLSVGALASFQRYAAQGVRRWCV</sequence>
<name>A0A540VTN1_9GAMM</name>
<dbReference type="InterPro" id="IPR011330">
    <property type="entry name" value="Glyco_hydro/deAcase_b/a-brl"/>
</dbReference>
<dbReference type="AlphaFoldDB" id="A0A540VTN1"/>